<accession>A0A495IYK6</accession>
<dbReference type="PROSITE" id="PS50109">
    <property type="entry name" value="HIS_KIN"/>
    <property type="match status" value="1"/>
</dbReference>
<dbReference type="Gene3D" id="3.30.565.10">
    <property type="entry name" value="Histidine kinase-like ATPase, C-terminal domain"/>
    <property type="match status" value="1"/>
</dbReference>
<dbReference type="GO" id="GO:0000155">
    <property type="term" value="F:phosphorelay sensor kinase activity"/>
    <property type="evidence" value="ECO:0007669"/>
    <property type="project" value="InterPro"/>
</dbReference>
<comment type="caution">
    <text evidence="6">The sequence shown here is derived from an EMBL/GenBank/DDBJ whole genome shotgun (WGS) entry which is preliminary data.</text>
</comment>
<dbReference type="PANTHER" id="PTHR24421">
    <property type="entry name" value="NITRATE/NITRITE SENSOR PROTEIN NARX-RELATED"/>
    <property type="match status" value="1"/>
</dbReference>
<keyword evidence="4" id="KW-0472">Membrane</keyword>
<dbReference type="AlphaFoldDB" id="A0A495IYK6"/>
<dbReference type="OrthoDB" id="5401121at2"/>
<dbReference type="EMBL" id="RBKU01000001">
    <property type="protein sequence ID" value="RKR81148.1"/>
    <property type="molecule type" value="Genomic_DNA"/>
</dbReference>
<dbReference type="InterPro" id="IPR003594">
    <property type="entry name" value="HATPase_dom"/>
</dbReference>
<evidence type="ECO:0000256" key="4">
    <source>
        <dbReference type="SAM" id="Phobius"/>
    </source>
</evidence>
<evidence type="ECO:0000259" key="5">
    <source>
        <dbReference type="PROSITE" id="PS50109"/>
    </source>
</evidence>
<dbReference type="RefSeq" id="WP_121196875.1">
    <property type="nucleotide sequence ID" value="NZ_RBKU01000001.1"/>
</dbReference>
<dbReference type="GO" id="GO:0016020">
    <property type="term" value="C:membrane"/>
    <property type="evidence" value="ECO:0007669"/>
    <property type="project" value="InterPro"/>
</dbReference>
<sequence length="258" mass="28643">MQETNSQAVLTIFVVVALLVLIAVIMLAIAVYYTNSKKRLIREKELLKVTYQQAILQAQFEIQDQTLRNVSQEIHDNIGQVLSYVSLSLDRATDLSDAQKNSLITESRTLVNQSMNDLRDLSKSFSLDNIISNGLTATVKAEVARLNKSRLIEARLDIDGEVYSIGEHQELVLFRIIQEFINNTLKHAKAKILVINLQFSADKLVLKLTDDGIGFDVKQKQNGSGLKNMHTRAGLIGAGAITTSSENEGTSLTISLKR</sequence>
<keyword evidence="4" id="KW-0812">Transmembrane</keyword>
<dbReference type="PANTHER" id="PTHR24421:SF62">
    <property type="entry name" value="SENSORY TRANSDUCTION HISTIDINE KINASE"/>
    <property type="match status" value="1"/>
</dbReference>
<evidence type="ECO:0000313" key="6">
    <source>
        <dbReference type="EMBL" id="RKR81148.1"/>
    </source>
</evidence>
<keyword evidence="7" id="KW-1185">Reference proteome</keyword>
<dbReference type="CDD" id="cd16917">
    <property type="entry name" value="HATPase_UhpB-NarQ-NarX-like"/>
    <property type="match status" value="1"/>
</dbReference>
<proteinExistence type="predicted"/>
<evidence type="ECO:0000313" key="7">
    <source>
        <dbReference type="Proteomes" id="UP000268007"/>
    </source>
</evidence>
<dbReference type="Gene3D" id="1.20.5.1930">
    <property type="match status" value="1"/>
</dbReference>
<dbReference type="Pfam" id="PF07730">
    <property type="entry name" value="HisKA_3"/>
    <property type="match status" value="1"/>
</dbReference>
<evidence type="ECO:0000256" key="3">
    <source>
        <dbReference type="ARBA" id="ARBA00023012"/>
    </source>
</evidence>
<dbReference type="SUPFAM" id="SSF55874">
    <property type="entry name" value="ATPase domain of HSP90 chaperone/DNA topoisomerase II/histidine kinase"/>
    <property type="match status" value="1"/>
</dbReference>
<evidence type="ECO:0000256" key="2">
    <source>
        <dbReference type="ARBA" id="ARBA00022777"/>
    </source>
</evidence>
<feature type="domain" description="Histidine kinase" evidence="5">
    <location>
        <begin position="69"/>
        <end position="258"/>
    </location>
</feature>
<dbReference type="InterPro" id="IPR050482">
    <property type="entry name" value="Sensor_HK_TwoCompSys"/>
</dbReference>
<name>A0A495IYK6_9SPHI</name>
<reference evidence="6 7" key="1">
    <citation type="submission" date="2018-10" db="EMBL/GenBank/DDBJ databases">
        <title>Genomic Encyclopedia of Archaeal and Bacterial Type Strains, Phase II (KMG-II): from individual species to whole genera.</title>
        <authorList>
            <person name="Goeker M."/>
        </authorList>
    </citation>
    <scope>NUCLEOTIDE SEQUENCE [LARGE SCALE GENOMIC DNA]</scope>
    <source>
        <strain evidence="6 7">DSM 18602</strain>
    </source>
</reference>
<dbReference type="InterPro" id="IPR036890">
    <property type="entry name" value="HATPase_C_sf"/>
</dbReference>
<keyword evidence="4" id="KW-1133">Transmembrane helix</keyword>
<dbReference type="InterPro" id="IPR011712">
    <property type="entry name" value="Sig_transdc_His_kin_sub3_dim/P"/>
</dbReference>
<gene>
    <name evidence="6" type="ORF">BDD43_1292</name>
</gene>
<keyword evidence="3" id="KW-0902">Two-component regulatory system</keyword>
<keyword evidence="1" id="KW-0808">Transferase</keyword>
<dbReference type="GO" id="GO:0046983">
    <property type="term" value="F:protein dimerization activity"/>
    <property type="evidence" value="ECO:0007669"/>
    <property type="project" value="InterPro"/>
</dbReference>
<dbReference type="InterPro" id="IPR005467">
    <property type="entry name" value="His_kinase_dom"/>
</dbReference>
<keyword evidence="2" id="KW-0418">Kinase</keyword>
<evidence type="ECO:0000256" key="1">
    <source>
        <dbReference type="ARBA" id="ARBA00022679"/>
    </source>
</evidence>
<feature type="transmembrane region" description="Helical" evidence="4">
    <location>
        <begin position="12"/>
        <end position="34"/>
    </location>
</feature>
<organism evidence="6 7">
    <name type="scientific">Mucilaginibacter gracilis</name>
    <dbReference type="NCBI Taxonomy" id="423350"/>
    <lineage>
        <taxon>Bacteria</taxon>
        <taxon>Pseudomonadati</taxon>
        <taxon>Bacteroidota</taxon>
        <taxon>Sphingobacteriia</taxon>
        <taxon>Sphingobacteriales</taxon>
        <taxon>Sphingobacteriaceae</taxon>
        <taxon>Mucilaginibacter</taxon>
    </lineage>
</organism>
<protein>
    <recommendedName>
        <fullName evidence="5">Histidine kinase domain-containing protein</fullName>
    </recommendedName>
</protein>
<dbReference type="Proteomes" id="UP000268007">
    <property type="component" value="Unassembled WGS sequence"/>
</dbReference>
<dbReference type="Pfam" id="PF02518">
    <property type="entry name" value="HATPase_c"/>
    <property type="match status" value="1"/>
</dbReference>